<sequence length="179" mass="19551">MTRTTRFRRGRHDPVPLSADALNLRYVDSPSSMVAVLTLAGFTVLLSCGGVWGLARTGGGHVAAWLALAAGLTLAALTAWLGSLRMTVNATGFHLCALSRRKDIPWPTSRRGLASRQIPLRAGLVQTHCLVRHDKGPVCMIPGLMRGGFDRAALRQKAEADLDRIWDWGLRKGYVRAPW</sequence>
<organism evidence="2 3">
    <name type="scientific">Arachnia propionica</name>
    <dbReference type="NCBI Taxonomy" id="1750"/>
    <lineage>
        <taxon>Bacteria</taxon>
        <taxon>Bacillati</taxon>
        <taxon>Actinomycetota</taxon>
        <taxon>Actinomycetes</taxon>
        <taxon>Propionibacteriales</taxon>
        <taxon>Propionibacteriaceae</taxon>
        <taxon>Arachnia</taxon>
    </lineage>
</organism>
<dbReference type="RefSeq" id="WP_125227069.1">
    <property type="nucleotide sequence ID" value="NZ_RQYT01000004.1"/>
</dbReference>
<reference evidence="2 3" key="1">
    <citation type="submission" date="2018-11" db="EMBL/GenBank/DDBJ databases">
        <title>Genomes From Bacteria Associated with the Canine Oral Cavity: a Test Case for Automated Genome-Based Taxonomic Assignment.</title>
        <authorList>
            <person name="Coil D.A."/>
            <person name="Jospin G."/>
            <person name="Darling A.E."/>
            <person name="Wallis C."/>
            <person name="Davis I.J."/>
            <person name="Harris S."/>
            <person name="Eisen J.A."/>
            <person name="Holcombe L.J."/>
            <person name="O'Flynn C."/>
        </authorList>
    </citation>
    <scope>NUCLEOTIDE SEQUENCE [LARGE SCALE GENOMIC DNA]</scope>
    <source>
        <strain evidence="2 3">OH2822_COT-296</strain>
    </source>
</reference>
<keyword evidence="1" id="KW-0812">Transmembrane</keyword>
<dbReference type="AlphaFoldDB" id="A0A3P1WYP3"/>
<proteinExistence type="predicted"/>
<evidence type="ECO:0008006" key="4">
    <source>
        <dbReference type="Google" id="ProtNLM"/>
    </source>
</evidence>
<evidence type="ECO:0000313" key="3">
    <source>
        <dbReference type="Proteomes" id="UP000280935"/>
    </source>
</evidence>
<keyword evidence="1" id="KW-1133">Transmembrane helix</keyword>
<feature type="transmembrane region" description="Helical" evidence="1">
    <location>
        <begin position="61"/>
        <end position="81"/>
    </location>
</feature>
<dbReference type="OrthoDB" id="3260470at2"/>
<gene>
    <name evidence="2" type="ORF">EII35_03455</name>
</gene>
<comment type="caution">
    <text evidence="2">The sequence shown here is derived from an EMBL/GenBank/DDBJ whole genome shotgun (WGS) entry which is preliminary data.</text>
</comment>
<accession>A0A3P1WYP3</accession>
<name>A0A3P1WYP3_9ACTN</name>
<protein>
    <recommendedName>
        <fullName evidence="4">Photosystem I assembly protein Ycf4</fullName>
    </recommendedName>
</protein>
<keyword evidence="1" id="KW-0472">Membrane</keyword>
<feature type="transmembrane region" description="Helical" evidence="1">
    <location>
        <begin position="34"/>
        <end position="55"/>
    </location>
</feature>
<evidence type="ECO:0000313" key="2">
    <source>
        <dbReference type="EMBL" id="RRD50797.1"/>
    </source>
</evidence>
<evidence type="ECO:0000256" key="1">
    <source>
        <dbReference type="SAM" id="Phobius"/>
    </source>
</evidence>
<dbReference type="Proteomes" id="UP000280935">
    <property type="component" value="Unassembled WGS sequence"/>
</dbReference>
<dbReference type="EMBL" id="RQYT01000004">
    <property type="protein sequence ID" value="RRD50797.1"/>
    <property type="molecule type" value="Genomic_DNA"/>
</dbReference>